<evidence type="ECO:0000256" key="4">
    <source>
        <dbReference type="ARBA" id="ARBA00022989"/>
    </source>
</evidence>
<dbReference type="RefSeq" id="WP_151571805.1">
    <property type="nucleotide sequence ID" value="NZ_WBOT01000001.1"/>
</dbReference>
<evidence type="ECO:0000256" key="1">
    <source>
        <dbReference type="ARBA" id="ARBA00004651"/>
    </source>
</evidence>
<dbReference type="SUPFAM" id="SSF103473">
    <property type="entry name" value="MFS general substrate transporter"/>
    <property type="match status" value="1"/>
</dbReference>
<evidence type="ECO:0000256" key="3">
    <source>
        <dbReference type="ARBA" id="ARBA00022692"/>
    </source>
</evidence>
<evidence type="ECO:0000256" key="2">
    <source>
        <dbReference type="ARBA" id="ARBA00022448"/>
    </source>
</evidence>
<dbReference type="CDD" id="cd17489">
    <property type="entry name" value="MFS_YfcJ_like"/>
    <property type="match status" value="1"/>
</dbReference>
<sequence length="403" mass="43760">MAHTNNKLWSLSFVFVMISNALVFMIFEMLLPTLPLFVNELGGGAGQVGLVTGIFTLSAILIRPFSGLLAIKYDKKVLLILGILINALATGTYYLSGDITVLLFIRLVHGAGFGLITTYFATLAAEIIPSHRRGEGIGYFGLGETVAISVGPMIGTMTLELYDFQRLFLGGMAVLLLAVIMGFFIKRAPEGKERDKHASVKVKLFEKKVLFPSILILLVGLAAGGIMSFISLYAIDKNFSYVGLFFFVIAVATFLIRLISGKLFDLYGPSIILIPGSISSIVGLAILYLAGNDSMFFIAAVFYGLGFGSLLPAIQTWCLNLVQEHEHEDAMATFYNFFDLGIGGGAMLLGLVAAAASYQEIYLVATITYIVFLATYMIYLLSKRQISKVGMKNDKKENTASGN</sequence>
<evidence type="ECO:0000259" key="7">
    <source>
        <dbReference type="PROSITE" id="PS50850"/>
    </source>
</evidence>
<evidence type="ECO:0000256" key="5">
    <source>
        <dbReference type="ARBA" id="ARBA00023136"/>
    </source>
</evidence>
<dbReference type="OrthoDB" id="9814001at2"/>
<dbReference type="GO" id="GO:0005886">
    <property type="term" value="C:plasma membrane"/>
    <property type="evidence" value="ECO:0007669"/>
    <property type="project" value="UniProtKB-SubCell"/>
</dbReference>
<feature type="transmembrane region" description="Helical" evidence="6">
    <location>
        <begin position="137"/>
        <end position="155"/>
    </location>
</feature>
<dbReference type="EMBL" id="WBOT01000001">
    <property type="protein sequence ID" value="KAB2335121.1"/>
    <property type="molecule type" value="Genomic_DNA"/>
</dbReference>
<dbReference type="InterPro" id="IPR052714">
    <property type="entry name" value="MFS_Exporter"/>
</dbReference>
<comment type="caution">
    <text evidence="8">The sequence shown here is derived from an EMBL/GenBank/DDBJ whole genome shotgun (WGS) entry which is preliminary data.</text>
</comment>
<evidence type="ECO:0000313" key="8">
    <source>
        <dbReference type="EMBL" id="KAB2335121.1"/>
    </source>
</evidence>
<keyword evidence="3 6" id="KW-0812">Transmembrane</keyword>
<proteinExistence type="predicted"/>
<feature type="transmembrane region" description="Helical" evidence="6">
    <location>
        <begin position="241"/>
        <end position="259"/>
    </location>
</feature>
<feature type="domain" description="Major facilitator superfamily (MFS) profile" evidence="7">
    <location>
        <begin position="12"/>
        <end position="383"/>
    </location>
</feature>
<dbReference type="InterPro" id="IPR005829">
    <property type="entry name" value="Sugar_transporter_CS"/>
</dbReference>
<dbReference type="GO" id="GO:0022857">
    <property type="term" value="F:transmembrane transporter activity"/>
    <property type="evidence" value="ECO:0007669"/>
    <property type="project" value="InterPro"/>
</dbReference>
<organism evidence="8 9">
    <name type="scientific">Bacillus mesophilum</name>
    <dbReference type="NCBI Taxonomy" id="1071718"/>
    <lineage>
        <taxon>Bacteria</taxon>
        <taxon>Bacillati</taxon>
        <taxon>Bacillota</taxon>
        <taxon>Bacilli</taxon>
        <taxon>Bacillales</taxon>
        <taxon>Bacillaceae</taxon>
        <taxon>Bacillus</taxon>
    </lineage>
</organism>
<feature type="transmembrane region" description="Helical" evidence="6">
    <location>
        <begin position="167"/>
        <end position="188"/>
    </location>
</feature>
<gene>
    <name evidence="8" type="ORF">F7732_00675</name>
</gene>
<dbReference type="InterPro" id="IPR036259">
    <property type="entry name" value="MFS_trans_sf"/>
</dbReference>
<dbReference type="AlphaFoldDB" id="A0A7V7UWM6"/>
<feature type="transmembrane region" description="Helical" evidence="6">
    <location>
        <begin position="101"/>
        <end position="125"/>
    </location>
</feature>
<keyword evidence="5 6" id="KW-0472">Membrane</keyword>
<dbReference type="InterPro" id="IPR020846">
    <property type="entry name" value="MFS_dom"/>
</dbReference>
<name>A0A7V7UWM6_9BACI</name>
<dbReference type="PANTHER" id="PTHR23531">
    <property type="entry name" value="QUINOLENE RESISTANCE PROTEIN NORA"/>
    <property type="match status" value="1"/>
</dbReference>
<feature type="transmembrane region" description="Helical" evidence="6">
    <location>
        <begin position="271"/>
        <end position="290"/>
    </location>
</feature>
<dbReference type="PANTHER" id="PTHR23531:SF1">
    <property type="entry name" value="QUINOLENE RESISTANCE PROTEIN NORA"/>
    <property type="match status" value="1"/>
</dbReference>
<dbReference type="PROSITE" id="PS00217">
    <property type="entry name" value="SUGAR_TRANSPORT_2"/>
    <property type="match status" value="1"/>
</dbReference>
<dbReference type="PROSITE" id="PS50850">
    <property type="entry name" value="MFS"/>
    <property type="match status" value="1"/>
</dbReference>
<evidence type="ECO:0000256" key="6">
    <source>
        <dbReference type="SAM" id="Phobius"/>
    </source>
</evidence>
<feature type="transmembrane region" description="Helical" evidence="6">
    <location>
        <begin position="44"/>
        <end position="65"/>
    </location>
</feature>
<protein>
    <submittedName>
        <fullName evidence="8">MFS transporter</fullName>
    </submittedName>
</protein>
<dbReference type="Proteomes" id="UP000441354">
    <property type="component" value="Unassembled WGS sequence"/>
</dbReference>
<keyword evidence="9" id="KW-1185">Reference proteome</keyword>
<feature type="transmembrane region" description="Helical" evidence="6">
    <location>
        <begin position="296"/>
        <end position="322"/>
    </location>
</feature>
<keyword evidence="2" id="KW-0813">Transport</keyword>
<accession>A0A7V7UWM6</accession>
<comment type="subcellular location">
    <subcellularLocation>
        <location evidence="1">Cell membrane</location>
        <topology evidence="1">Multi-pass membrane protein</topology>
    </subcellularLocation>
</comment>
<dbReference type="InterPro" id="IPR011701">
    <property type="entry name" value="MFS"/>
</dbReference>
<dbReference type="Pfam" id="PF07690">
    <property type="entry name" value="MFS_1"/>
    <property type="match status" value="1"/>
</dbReference>
<feature type="transmembrane region" description="Helical" evidence="6">
    <location>
        <begin position="12"/>
        <end position="38"/>
    </location>
</feature>
<evidence type="ECO:0000313" key="9">
    <source>
        <dbReference type="Proteomes" id="UP000441354"/>
    </source>
</evidence>
<dbReference type="Gene3D" id="1.20.1250.20">
    <property type="entry name" value="MFS general substrate transporter like domains"/>
    <property type="match status" value="1"/>
</dbReference>
<keyword evidence="4 6" id="KW-1133">Transmembrane helix</keyword>
<feature type="transmembrane region" description="Helical" evidence="6">
    <location>
        <begin position="77"/>
        <end position="95"/>
    </location>
</feature>
<feature type="transmembrane region" description="Helical" evidence="6">
    <location>
        <begin position="334"/>
        <end position="355"/>
    </location>
</feature>
<feature type="transmembrane region" description="Helical" evidence="6">
    <location>
        <begin position="361"/>
        <end position="382"/>
    </location>
</feature>
<feature type="transmembrane region" description="Helical" evidence="6">
    <location>
        <begin position="209"/>
        <end position="235"/>
    </location>
</feature>
<reference evidence="8 9" key="1">
    <citation type="journal article" date="2014" name="Arch. Microbiol.">
        <title>Bacillus mesophilum sp. nov., strain IITR-54T, a novel 4-chlorobiphenyl dechlorinating bacterium.</title>
        <authorList>
            <person name="Manickam N."/>
            <person name="Singh N.K."/>
            <person name="Bajaj A."/>
            <person name="Kumar R.M."/>
            <person name="Kaur G."/>
            <person name="Kaur N."/>
            <person name="Bala M."/>
            <person name="Kumar A."/>
            <person name="Mayilraj S."/>
        </authorList>
    </citation>
    <scope>NUCLEOTIDE SEQUENCE [LARGE SCALE GENOMIC DNA]</scope>
    <source>
        <strain evidence="8 9">IITR-54</strain>
    </source>
</reference>